<feature type="chain" id="PRO_5020027861" description="Secreted protein" evidence="1">
    <location>
        <begin position="26"/>
        <end position="82"/>
    </location>
</feature>
<evidence type="ECO:0000313" key="2">
    <source>
        <dbReference type="EMBL" id="THD22878.1"/>
    </source>
</evidence>
<organism evidence="2 3">
    <name type="scientific">Fasciola hepatica</name>
    <name type="common">Liver fluke</name>
    <dbReference type="NCBI Taxonomy" id="6192"/>
    <lineage>
        <taxon>Eukaryota</taxon>
        <taxon>Metazoa</taxon>
        <taxon>Spiralia</taxon>
        <taxon>Lophotrochozoa</taxon>
        <taxon>Platyhelminthes</taxon>
        <taxon>Trematoda</taxon>
        <taxon>Digenea</taxon>
        <taxon>Plagiorchiida</taxon>
        <taxon>Echinostomata</taxon>
        <taxon>Echinostomatoidea</taxon>
        <taxon>Fasciolidae</taxon>
        <taxon>Fasciola</taxon>
    </lineage>
</organism>
<evidence type="ECO:0000313" key="3">
    <source>
        <dbReference type="Proteomes" id="UP000230066"/>
    </source>
</evidence>
<accession>A0A4E0RP65</accession>
<comment type="caution">
    <text evidence="2">The sequence shown here is derived from an EMBL/GenBank/DDBJ whole genome shotgun (WGS) entry which is preliminary data.</text>
</comment>
<gene>
    <name evidence="2" type="ORF">D915_006592</name>
</gene>
<dbReference type="Proteomes" id="UP000230066">
    <property type="component" value="Unassembled WGS sequence"/>
</dbReference>
<name>A0A4E0RP65_FASHE</name>
<keyword evidence="3" id="KW-1185">Reference proteome</keyword>
<dbReference type="EMBL" id="JXXN02002468">
    <property type="protein sequence ID" value="THD22878.1"/>
    <property type="molecule type" value="Genomic_DNA"/>
</dbReference>
<keyword evidence="1" id="KW-0732">Signal</keyword>
<reference evidence="2" key="1">
    <citation type="submission" date="2019-03" db="EMBL/GenBank/DDBJ databases">
        <title>Improved annotation for the trematode Fasciola hepatica.</title>
        <authorList>
            <person name="Choi Y.-J."/>
            <person name="Martin J."/>
            <person name="Mitreva M."/>
        </authorList>
    </citation>
    <scope>NUCLEOTIDE SEQUENCE [LARGE SCALE GENOMIC DNA]</scope>
</reference>
<proteinExistence type="predicted"/>
<dbReference type="AlphaFoldDB" id="A0A4E0RP65"/>
<evidence type="ECO:0000256" key="1">
    <source>
        <dbReference type="SAM" id="SignalP"/>
    </source>
</evidence>
<sequence>MRKRAIFEQFSLFLSLSLSWRLVRTRTITIILNKKMCQHHIVISSNVRYDHTSNLIRCNTGICSNFKLAVVVTRNQYFITHD</sequence>
<protein>
    <recommendedName>
        <fullName evidence="4">Secreted protein</fullName>
    </recommendedName>
</protein>
<feature type="signal peptide" evidence="1">
    <location>
        <begin position="1"/>
        <end position="25"/>
    </location>
</feature>
<evidence type="ECO:0008006" key="4">
    <source>
        <dbReference type="Google" id="ProtNLM"/>
    </source>
</evidence>